<evidence type="ECO:0000313" key="3">
    <source>
        <dbReference type="Proteomes" id="UP000243937"/>
    </source>
</evidence>
<dbReference type="Pfam" id="PF11205">
    <property type="entry name" value="DUF2987"/>
    <property type="match status" value="1"/>
</dbReference>
<dbReference type="AlphaFoldDB" id="A0A1Y0D133"/>
<evidence type="ECO:0008006" key="4">
    <source>
        <dbReference type="Google" id="ProtNLM"/>
    </source>
</evidence>
<feature type="chain" id="PRO_5012168842" description="DUF2987 domain-containing protein" evidence="1">
    <location>
        <begin position="25"/>
        <end position="204"/>
    </location>
</feature>
<dbReference type="KEGG" id="opf:CBP31_00100"/>
<keyword evidence="3" id="KW-1185">Reference proteome</keyword>
<feature type="signal peptide" evidence="1">
    <location>
        <begin position="1"/>
        <end position="24"/>
    </location>
</feature>
<gene>
    <name evidence="2" type="ORF">CBP31_00100</name>
</gene>
<dbReference type="OrthoDB" id="6213930at2"/>
<evidence type="ECO:0000313" key="2">
    <source>
        <dbReference type="EMBL" id="ART81230.1"/>
    </source>
</evidence>
<dbReference type="Proteomes" id="UP000243937">
    <property type="component" value="Chromosome"/>
</dbReference>
<proteinExistence type="predicted"/>
<organism evidence="2 3">
    <name type="scientific">Oceanisphaera profunda</name>
    <dbReference type="NCBI Taxonomy" id="1416627"/>
    <lineage>
        <taxon>Bacteria</taxon>
        <taxon>Pseudomonadati</taxon>
        <taxon>Pseudomonadota</taxon>
        <taxon>Gammaproteobacteria</taxon>
        <taxon>Aeromonadales</taxon>
        <taxon>Aeromonadaceae</taxon>
        <taxon>Oceanisphaera</taxon>
    </lineage>
</organism>
<dbReference type="RefSeq" id="WP_087034313.1">
    <property type="nucleotide sequence ID" value="NZ_CP021377.1"/>
</dbReference>
<sequence>MKTPRLLALCAALSLTFGSPMLQAQTLELDYSGFYKYLAKVKKAKVDQAELGFYLSRADGQGLCTIESGIIRVDDKLRGEVTVLPHGQFTLTEDKELDLDKAKVVLEVAEDTQCNISIQIQSNLTAGNRELGELRAIEDDMYRLLQKMAGWPGKYFVPELQGLTLNPAVPGGQVAGKAQLKLSQAQLTETGSLSLPAVRITPWF</sequence>
<reference evidence="2 3" key="1">
    <citation type="journal article" date="2014" name="Int. J. Syst. Evol. Microbiol.">
        <title>Oceanisphaera profunda sp. nov., a marine bacterium isolated from deep-sea sediment, and emended description of the genus Oceanisphaera.</title>
        <authorList>
            <person name="Xu Z."/>
            <person name="Zhang X.Y."/>
            <person name="Su H.N."/>
            <person name="Yu Z.C."/>
            <person name="Liu C."/>
            <person name="Li H."/>
            <person name="Chen X.L."/>
            <person name="Song X.Y."/>
            <person name="Xie B.B."/>
            <person name="Qin Q.L."/>
            <person name="Zhou B.C."/>
            <person name="Shi M."/>
            <person name="Huang Y."/>
            <person name="Zhang Y.Z."/>
        </authorList>
    </citation>
    <scope>NUCLEOTIDE SEQUENCE [LARGE SCALE GENOMIC DNA]</scope>
    <source>
        <strain evidence="2 3">SM1222</strain>
    </source>
</reference>
<name>A0A1Y0D133_9GAMM</name>
<accession>A0A1Y0D133</accession>
<evidence type="ECO:0000256" key="1">
    <source>
        <dbReference type="SAM" id="SignalP"/>
    </source>
</evidence>
<dbReference type="InterPro" id="IPR021370">
    <property type="entry name" value="DUF2987"/>
</dbReference>
<protein>
    <recommendedName>
        <fullName evidence="4">DUF2987 domain-containing protein</fullName>
    </recommendedName>
</protein>
<keyword evidence="1" id="KW-0732">Signal</keyword>
<dbReference type="EMBL" id="CP021377">
    <property type="protein sequence ID" value="ART81230.1"/>
    <property type="molecule type" value="Genomic_DNA"/>
</dbReference>